<dbReference type="PANTHER" id="PTHR12599:SF0">
    <property type="entry name" value="PTERIN-4-ALPHA-CARBINOLAMINE DEHYDRATASE"/>
    <property type="match status" value="1"/>
</dbReference>
<keyword evidence="2" id="KW-1185">Reference proteome</keyword>
<dbReference type="PANTHER" id="PTHR12599">
    <property type="entry name" value="PTERIN-4-ALPHA-CARBINOLAMINE DEHYDRATASE"/>
    <property type="match status" value="1"/>
</dbReference>
<sequence length="109" mass="11715">MTDLASKSCADLGELTALKGDDAEKLRAELAGGWKISGDTLKRRYKTKSFAPALRMANVVGFVAEKEGHHPDISLGWGYLEVAFTTHDVGGLSEKDFICAAKLDAMELG</sequence>
<name>A0ABS6T2R6_9RHOB</name>
<dbReference type="Proteomes" id="UP000756530">
    <property type="component" value="Unassembled WGS sequence"/>
</dbReference>
<proteinExistence type="predicted"/>
<dbReference type="RefSeq" id="WP_218392679.1">
    <property type="nucleotide sequence ID" value="NZ_JAHUZE010000002.1"/>
</dbReference>
<accession>A0ABS6T2R6</accession>
<comment type="caution">
    <text evidence="1">The sequence shown here is derived from an EMBL/GenBank/DDBJ whole genome shotgun (WGS) entry which is preliminary data.</text>
</comment>
<dbReference type="Pfam" id="PF01329">
    <property type="entry name" value="Pterin_4a"/>
    <property type="match status" value="1"/>
</dbReference>
<dbReference type="EMBL" id="JAHUZE010000002">
    <property type="protein sequence ID" value="MBV7379558.1"/>
    <property type="molecule type" value="Genomic_DNA"/>
</dbReference>
<evidence type="ECO:0000313" key="2">
    <source>
        <dbReference type="Proteomes" id="UP000756530"/>
    </source>
</evidence>
<protein>
    <submittedName>
        <fullName evidence="1">4a-hydroxytetrahydrobiopterin dehydratase</fullName>
    </submittedName>
</protein>
<dbReference type="InterPro" id="IPR001533">
    <property type="entry name" value="Pterin_deHydtase"/>
</dbReference>
<gene>
    <name evidence="1" type="ORF">KJP28_11525</name>
</gene>
<dbReference type="CDD" id="cd00913">
    <property type="entry name" value="PCD_DCoH_subfamily_a"/>
    <property type="match status" value="1"/>
</dbReference>
<reference evidence="1 2" key="1">
    <citation type="submission" date="2021-05" db="EMBL/GenBank/DDBJ databases">
        <title>Culturable bacteria isolated from Daya Bay.</title>
        <authorList>
            <person name="Zheng W."/>
            <person name="Yu S."/>
            <person name="Huang Y."/>
        </authorList>
    </citation>
    <scope>NUCLEOTIDE SEQUENCE [LARGE SCALE GENOMIC DNA]</scope>
    <source>
        <strain evidence="1 2">DP4N28-5</strain>
    </source>
</reference>
<evidence type="ECO:0000313" key="1">
    <source>
        <dbReference type="EMBL" id="MBV7379558.1"/>
    </source>
</evidence>
<organism evidence="1 2">
    <name type="scientific">Maritimibacter dapengensis</name>
    <dbReference type="NCBI Taxonomy" id="2836868"/>
    <lineage>
        <taxon>Bacteria</taxon>
        <taxon>Pseudomonadati</taxon>
        <taxon>Pseudomonadota</taxon>
        <taxon>Alphaproteobacteria</taxon>
        <taxon>Rhodobacterales</taxon>
        <taxon>Roseobacteraceae</taxon>
        <taxon>Maritimibacter</taxon>
    </lineage>
</organism>